<dbReference type="PROSITE" id="PS51354">
    <property type="entry name" value="GLUTAREDOXIN_2"/>
    <property type="match status" value="1"/>
</dbReference>
<sequence length="544" mass="61500">MANQSNITVFLQGGELESEKIKKVLRDTGNLFFTRHDTENSIHEDASVYLSGKTTLPQVFIGQYPIGSTNDVERLWTSRRFRDILHFFAETPGIDIDAYNAKSLAIGAEDFKFIEHIPKSDGTNSQDPEQWPILHFYKDFFGFWPNTFVYLHHWPEVYKQFVYCHNMPTIQSAKKVLGPAMLCAVAYSTSNAHGCNYCQVHSVATMGDLSMTTIEQLRLSRLEQRDENNPFDEYWVSMADLASMATLNQVPENYLDRLHALAAESGKSSAVVNEEIMSVALVSAAFGFLNVFNDLVGLDIEGGWAMAAEERLQQSFGRHAVNSDQNPSNLDHALPTGGPSIEEMMSKYVEKVKDTPSYCKERVGMLPPWIAAFPKHLQPLHASFYTEVMAPQAQSLLTAEFKHIIAYVSHLEKEHPKLAEAEAYMAHFVSNDQAKTLKRMEHAFAIASQRGGNEKLFSSAEQAALQLAYLSAQMPLITPYRFSEKIVAHFPADTCIELFVVCGMASLTQRFTAIIDWSQETIVEDFFHKHKLERDLEKLRYPLL</sequence>
<dbReference type="Gene3D" id="1.20.1290.10">
    <property type="entry name" value="AhpD-like"/>
    <property type="match status" value="1"/>
</dbReference>
<dbReference type="PANTHER" id="PTHR35446">
    <property type="entry name" value="SI:CH211-175M2.5"/>
    <property type="match status" value="1"/>
</dbReference>
<accession>A0A368YFT1</accession>
<comment type="caution">
    <text evidence="1">The sequence shown here is derived from an EMBL/GenBank/DDBJ whole genome shotgun (WGS) entry which is preliminary data.</text>
</comment>
<gene>
    <name evidence="1" type="ORF">DFR57_102320</name>
</gene>
<dbReference type="PANTHER" id="PTHR35446:SF2">
    <property type="entry name" value="CARBOXYMUCONOLACTONE DECARBOXYLASE-LIKE DOMAIN-CONTAINING PROTEIN"/>
    <property type="match status" value="1"/>
</dbReference>
<dbReference type="Gene3D" id="3.40.30.10">
    <property type="entry name" value="Glutaredoxin"/>
    <property type="match status" value="1"/>
</dbReference>
<dbReference type="AlphaFoldDB" id="A0A368YFT1"/>
<protein>
    <submittedName>
        <fullName evidence="1">Uncharacterized protein</fullName>
    </submittedName>
</protein>
<dbReference type="EMBL" id="QPJJ01000002">
    <property type="protein sequence ID" value="RCW77044.1"/>
    <property type="molecule type" value="Genomic_DNA"/>
</dbReference>
<keyword evidence="2" id="KW-1185">Reference proteome</keyword>
<name>A0A368YFT1_9BACI</name>
<dbReference type="InterPro" id="IPR036249">
    <property type="entry name" value="Thioredoxin-like_sf"/>
</dbReference>
<dbReference type="SUPFAM" id="SSF69118">
    <property type="entry name" value="AhpD-like"/>
    <property type="match status" value="1"/>
</dbReference>
<evidence type="ECO:0000313" key="2">
    <source>
        <dbReference type="Proteomes" id="UP000252585"/>
    </source>
</evidence>
<dbReference type="SUPFAM" id="SSF52833">
    <property type="entry name" value="Thioredoxin-like"/>
    <property type="match status" value="1"/>
</dbReference>
<proteinExistence type="predicted"/>
<reference evidence="1 2" key="1">
    <citation type="submission" date="2018-07" db="EMBL/GenBank/DDBJ databases">
        <title>Genomic Encyclopedia of Type Strains, Phase IV (KMG-IV): sequencing the most valuable type-strain genomes for metagenomic binning, comparative biology and taxonomic classification.</title>
        <authorList>
            <person name="Goeker M."/>
        </authorList>
    </citation>
    <scope>NUCLEOTIDE SEQUENCE [LARGE SCALE GENOMIC DNA]</scope>
    <source>
        <strain evidence="1 2">DSM 27696</strain>
    </source>
</reference>
<dbReference type="Proteomes" id="UP000252585">
    <property type="component" value="Unassembled WGS sequence"/>
</dbReference>
<dbReference type="InterPro" id="IPR029032">
    <property type="entry name" value="AhpD-like"/>
</dbReference>
<organism evidence="1 2">
    <name type="scientific">Saliterribacillus persicus</name>
    <dbReference type="NCBI Taxonomy" id="930114"/>
    <lineage>
        <taxon>Bacteria</taxon>
        <taxon>Bacillati</taxon>
        <taxon>Bacillota</taxon>
        <taxon>Bacilli</taxon>
        <taxon>Bacillales</taxon>
        <taxon>Bacillaceae</taxon>
        <taxon>Saliterribacillus</taxon>
    </lineage>
</organism>
<evidence type="ECO:0000313" key="1">
    <source>
        <dbReference type="EMBL" id="RCW77044.1"/>
    </source>
</evidence>